<sequence>MKPFSRRLRDDYAVRRARVILLVLVAGVVISGALRATQRDLTRTTSPTTSTTTPAPVATPASVIRVMFPSETPVRAHPGDLIELSVRSATPDIAKIVALGVSVPVGPGVPGTTTFRAGAPGDYAVTLDLAESDAGVLQIADAR</sequence>
<evidence type="ECO:0000313" key="1">
    <source>
        <dbReference type="EMBL" id="CAB4882401.1"/>
    </source>
</evidence>
<dbReference type="AlphaFoldDB" id="A0A6J7EJU7"/>
<gene>
    <name evidence="1" type="ORF">UFOPK3423_01479</name>
</gene>
<protein>
    <submittedName>
        <fullName evidence="1">Unannotated protein</fullName>
    </submittedName>
</protein>
<name>A0A6J7EJU7_9ZZZZ</name>
<dbReference type="EMBL" id="CAFBLQ010000205">
    <property type="protein sequence ID" value="CAB4882401.1"/>
    <property type="molecule type" value="Genomic_DNA"/>
</dbReference>
<accession>A0A6J7EJU7</accession>
<proteinExistence type="predicted"/>
<reference evidence="1" key="1">
    <citation type="submission" date="2020-05" db="EMBL/GenBank/DDBJ databases">
        <authorList>
            <person name="Chiriac C."/>
            <person name="Salcher M."/>
            <person name="Ghai R."/>
            <person name="Kavagutti S V."/>
        </authorList>
    </citation>
    <scope>NUCLEOTIDE SEQUENCE</scope>
</reference>
<organism evidence="1">
    <name type="scientific">freshwater metagenome</name>
    <dbReference type="NCBI Taxonomy" id="449393"/>
    <lineage>
        <taxon>unclassified sequences</taxon>
        <taxon>metagenomes</taxon>
        <taxon>ecological metagenomes</taxon>
    </lineage>
</organism>